<evidence type="ECO:0000256" key="2">
    <source>
        <dbReference type="ARBA" id="ARBA00022679"/>
    </source>
</evidence>
<comment type="caution">
    <text evidence="7">The sequence shown here is derived from an EMBL/GenBank/DDBJ whole genome shotgun (WGS) entry which is preliminary data.</text>
</comment>
<dbReference type="PANTHER" id="PTHR48047">
    <property type="entry name" value="GLYCOSYLTRANSFERASE"/>
    <property type="match status" value="1"/>
</dbReference>
<dbReference type="InterPro" id="IPR058980">
    <property type="entry name" value="Glyco_transf_N"/>
</dbReference>
<reference evidence="7 8" key="1">
    <citation type="journal article" date="2020" name="Nat. Food">
        <title>A phased Vanilla planifolia genome enables genetic improvement of flavour and production.</title>
        <authorList>
            <person name="Hasing T."/>
            <person name="Tang H."/>
            <person name="Brym M."/>
            <person name="Khazi F."/>
            <person name="Huang T."/>
            <person name="Chambers A.H."/>
        </authorList>
    </citation>
    <scope>NUCLEOTIDE SEQUENCE [LARGE SCALE GENOMIC DNA]</scope>
    <source>
        <tissue evidence="7">Leaf</tissue>
    </source>
</reference>
<evidence type="ECO:0000256" key="4">
    <source>
        <dbReference type="RuleBase" id="RU362057"/>
    </source>
</evidence>
<sequence length="508" mass="56751">MGPPTWSSQIHEDDEHVLPTKSNPTHFLLIPVMAQGHLIPMLDLARLLSTRGSRVTFVTTPVNLNRIRPLVDIASTSSIPLRFLPLPFPTAAAGLPDGCENMDLVRSVNLVLPFMRAMFLLRAPLETHLRSPDPDRWPPPDCIISDTLHYWTADVARSLSIPRLSFHTTSGFFLTCSLILERHRAELQLLSSGGAPFLIPDLPQPIRVTMTQAFPHSLAEPSSNKMMEDIRAADDLADGVIINTFEELEHWYLDSYRGTRGKLVWPVGPLSLYKEGAEAKAARGKESSVKIEVVVRWLDRQKAGSVVLVSSGSVARNTLAQLMQIGYGLEDSGMAFVWAIKEARDSEEVSRWVTEMEERIGERGLVIKGWMPQVTILSHVAVGGFMTHCGWNSTLEAVAAGVPMATWPHFYDQFLNERLVVDVLRVGVEVGVREPTAVVVEEGSLEEVKVTRDELRRALERLMDSGEEGKQRRQRARDLGEKARKAMEEAGSSWQSLENIIRFVNEEK</sequence>
<evidence type="ECO:0000256" key="1">
    <source>
        <dbReference type="ARBA" id="ARBA00009995"/>
    </source>
</evidence>
<dbReference type="InterPro" id="IPR035595">
    <property type="entry name" value="UDP_glycos_trans_CS"/>
</dbReference>
<dbReference type="EC" id="2.4.1.-" evidence="4"/>
<keyword evidence="2 3" id="KW-0808">Transferase</keyword>
<dbReference type="OrthoDB" id="5835829at2759"/>
<dbReference type="InterPro" id="IPR002213">
    <property type="entry name" value="UDP_glucos_trans"/>
</dbReference>
<proteinExistence type="inferred from homology"/>
<gene>
    <name evidence="7" type="ORF">HPP92_009588</name>
</gene>
<dbReference type="PROSITE" id="PS00375">
    <property type="entry name" value="UDPGT"/>
    <property type="match status" value="1"/>
</dbReference>
<evidence type="ECO:0000259" key="6">
    <source>
        <dbReference type="Pfam" id="PF26168"/>
    </source>
</evidence>
<dbReference type="Pfam" id="PF00201">
    <property type="entry name" value="UDPGT"/>
    <property type="match status" value="1"/>
</dbReference>
<dbReference type="SUPFAM" id="SSF53756">
    <property type="entry name" value="UDP-Glycosyltransferase/glycogen phosphorylase"/>
    <property type="match status" value="1"/>
</dbReference>
<evidence type="ECO:0000313" key="8">
    <source>
        <dbReference type="Proteomes" id="UP000639772"/>
    </source>
</evidence>
<name>A0A835V7J9_VANPL</name>
<feature type="region of interest" description="Disordered" evidence="5">
    <location>
        <begin position="462"/>
        <end position="490"/>
    </location>
</feature>
<feature type="compositionally biased region" description="Basic and acidic residues" evidence="5">
    <location>
        <begin position="462"/>
        <end position="488"/>
    </location>
</feature>
<evidence type="ECO:0000256" key="5">
    <source>
        <dbReference type="SAM" id="MobiDB-lite"/>
    </source>
</evidence>
<dbReference type="CDD" id="cd03784">
    <property type="entry name" value="GT1_Gtf-like"/>
    <property type="match status" value="1"/>
</dbReference>
<dbReference type="PANTHER" id="PTHR48047:SF182">
    <property type="entry name" value="GLYCOSYLTRANSFERASE"/>
    <property type="match status" value="1"/>
</dbReference>
<dbReference type="AlphaFoldDB" id="A0A835V7J9"/>
<organism evidence="7 8">
    <name type="scientific">Vanilla planifolia</name>
    <name type="common">Vanilla</name>
    <dbReference type="NCBI Taxonomy" id="51239"/>
    <lineage>
        <taxon>Eukaryota</taxon>
        <taxon>Viridiplantae</taxon>
        <taxon>Streptophyta</taxon>
        <taxon>Embryophyta</taxon>
        <taxon>Tracheophyta</taxon>
        <taxon>Spermatophyta</taxon>
        <taxon>Magnoliopsida</taxon>
        <taxon>Liliopsida</taxon>
        <taxon>Asparagales</taxon>
        <taxon>Orchidaceae</taxon>
        <taxon>Vanilloideae</taxon>
        <taxon>Vanilleae</taxon>
        <taxon>Vanilla</taxon>
    </lineage>
</organism>
<evidence type="ECO:0000256" key="3">
    <source>
        <dbReference type="RuleBase" id="RU003718"/>
    </source>
</evidence>
<dbReference type="FunFam" id="3.40.50.2000:FF:000063">
    <property type="entry name" value="Glycosyltransferase"/>
    <property type="match status" value="1"/>
</dbReference>
<protein>
    <recommendedName>
        <fullName evidence="4">Glycosyltransferase</fullName>
        <ecNumber evidence="4">2.4.1.-</ecNumber>
    </recommendedName>
</protein>
<accession>A0A835V7J9</accession>
<dbReference type="Gene3D" id="3.40.50.2000">
    <property type="entry name" value="Glycogen Phosphorylase B"/>
    <property type="match status" value="2"/>
</dbReference>
<evidence type="ECO:0000313" key="7">
    <source>
        <dbReference type="EMBL" id="KAG0487493.1"/>
    </source>
</evidence>
<dbReference type="Pfam" id="PF26168">
    <property type="entry name" value="Glyco_transf_N"/>
    <property type="match status" value="1"/>
</dbReference>
<feature type="domain" description="Glycosyltransferase N-terminal" evidence="6">
    <location>
        <begin position="29"/>
        <end position="270"/>
    </location>
</feature>
<dbReference type="Proteomes" id="UP000639772">
    <property type="component" value="Unassembled WGS sequence"/>
</dbReference>
<dbReference type="EMBL" id="JADCNM010000004">
    <property type="protein sequence ID" value="KAG0487493.1"/>
    <property type="molecule type" value="Genomic_DNA"/>
</dbReference>
<dbReference type="GO" id="GO:0035251">
    <property type="term" value="F:UDP-glucosyltransferase activity"/>
    <property type="evidence" value="ECO:0007669"/>
    <property type="project" value="TreeGrafter"/>
</dbReference>
<keyword evidence="3" id="KW-0328">Glycosyltransferase</keyword>
<comment type="similarity">
    <text evidence="1 3">Belongs to the UDP-glycosyltransferase family.</text>
</comment>